<feature type="compositionally biased region" description="Polar residues" evidence="24">
    <location>
        <begin position="235"/>
        <end position="247"/>
    </location>
</feature>
<dbReference type="FunFam" id="3.60.10.10:FF:000037">
    <property type="entry name" value="Glucose-repressible alcohol dehydrogenase transcriptional effector"/>
    <property type="match status" value="1"/>
</dbReference>
<keyword evidence="11" id="KW-0677">Repeat</keyword>
<keyword evidence="12" id="KW-0378">Hydrolase</keyword>
<accession>A0A3M7HBY0</accession>
<evidence type="ECO:0000256" key="23">
    <source>
        <dbReference type="ARBA" id="ARBA00045495"/>
    </source>
</evidence>
<evidence type="ECO:0000256" key="8">
    <source>
        <dbReference type="ARBA" id="ARBA00022614"/>
    </source>
</evidence>
<keyword evidence="13" id="KW-0269">Exonuclease</keyword>
<evidence type="ECO:0000256" key="17">
    <source>
        <dbReference type="ARBA" id="ARBA00023163"/>
    </source>
</evidence>
<dbReference type="InterPro" id="IPR005135">
    <property type="entry name" value="Endo/exonuclease/phosphatase"/>
</dbReference>
<feature type="region of interest" description="Disordered" evidence="24">
    <location>
        <begin position="327"/>
        <end position="356"/>
    </location>
</feature>
<dbReference type="PANTHER" id="PTHR12121">
    <property type="entry name" value="CARBON CATABOLITE REPRESSOR PROTEIN 4"/>
    <property type="match status" value="1"/>
</dbReference>
<keyword evidence="7" id="KW-0963">Cytoplasm</keyword>
<evidence type="ECO:0000256" key="14">
    <source>
        <dbReference type="ARBA" id="ARBA00022842"/>
    </source>
</evidence>
<keyword evidence="9" id="KW-0540">Nuclease</keyword>
<proteinExistence type="inferred from homology"/>
<dbReference type="EMBL" id="QWIQ01000066">
    <property type="protein sequence ID" value="RMZ10708.1"/>
    <property type="molecule type" value="Genomic_DNA"/>
</dbReference>
<evidence type="ECO:0000256" key="4">
    <source>
        <dbReference type="ARBA" id="ARBA00004496"/>
    </source>
</evidence>
<dbReference type="InterPro" id="IPR032675">
    <property type="entry name" value="LRR_dom_sf"/>
</dbReference>
<dbReference type="InterPro" id="IPR036691">
    <property type="entry name" value="Endo/exonu/phosph_ase_sf"/>
</dbReference>
<gene>
    <name evidence="26" type="ORF">D0862_03174</name>
</gene>
<evidence type="ECO:0000256" key="20">
    <source>
        <dbReference type="ARBA" id="ARBA00030493"/>
    </source>
</evidence>
<feature type="region of interest" description="Disordered" evidence="24">
    <location>
        <begin position="382"/>
        <end position="420"/>
    </location>
</feature>
<dbReference type="GO" id="GO:0005737">
    <property type="term" value="C:cytoplasm"/>
    <property type="evidence" value="ECO:0007669"/>
    <property type="project" value="UniProtKB-SubCell"/>
</dbReference>
<dbReference type="Gene3D" id="3.60.10.10">
    <property type="entry name" value="Endonuclease/exonuclease/phosphatase"/>
    <property type="match status" value="1"/>
</dbReference>
<dbReference type="PROSITE" id="PS51450">
    <property type="entry name" value="LRR"/>
    <property type="match status" value="1"/>
</dbReference>
<dbReference type="PANTHER" id="PTHR12121:SF100">
    <property type="entry name" value="POLY(A)-SPECIFIC RIBONUCLEASE"/>
    <property type="match status" value="1"/>
</dbReference>
<evidence type="ECO:0000256" key="24">
    <source>
        <dbReference type="SAM" id="MobiDB-lite"/>
    </source>
</evidence>
<evidence type="ECO:0000256" key="13">
    <source>
        <dbReference type="ARBA" id="ARBA00022839"/>
    </source>
</evidence>
<dbReference type="Gene3D" id="3.80.10.10">
    <property type="entry name" value="Ribonuclease Inhibitor"/>
    <property type="match status" value="1"/>
</dbReference>
<feature type="compositionally biased region" description="Polar residues" evidence="24">
    <location>
        <begin position="327"/>
        <end position="349"/>
    </location>
</feature>
<evidence type="ECO:0000256" key="2">
    <source>
        <dbReference type="ARBA" id="ARBA00001946"/>
    </source>
</evidence>
<dbReference type="Pfam" id="PF13855">
    <property type="entry name" value="LRR_8"/>
    <property type="match status" value="1"/>
</dbReference>
<dbReference type="SUPFAM" id="SSF52075">
    <property type="entry name" value="Outer arm dynein light chain 1"/>
    <property type="match status" value="1"/>
</dbReference>
<comment type="catalytic activity">
    <reaction evidence="1">
        <text>Exonucleolytic cleavage of poly(A) to 5'-AMP.</text>
        <dbReference type="EC" id="3.1.13.4"/>
    </reaction>
</comment>
<evidence type="ECO:0000256" key="9">
    <source>
        <dbReference type="ARBA" id="ARBA00022722"/>
    </source>
</evidence>
<feature type="compositionally biased region" description="Polar residues" evidence="24">
    <location>
        <begin position="389"/>
        <end position="399"/>
    </location>
</feature>
<evidence type="ECO:0000256" key="7">
    <source>
        <dbReference type="ARBA" id="ARBA00022490"/>
    </source>
</evidence>
<dbReference type="InterPro" id="IPR001611">
    <property type="entry name" value="Leu-rich_rpt"/>
</dbReference>
<feature type="compositionally biased region" description="Low complexity" evidence="24">
    <location>
        <begin position="11"/>
        <end position="33"/>
    </location>
</feature>
<dbReference type="GO" id="GO:0004535">
    <property type="term" value="F:poly(A)-specific ribonuclease activity"/>
    <property type="evidence" value="ECO:0007669"/>
    <property type="project" value="UniProtKB-EC"/>
</dbReference>
<evidence type="ECO:0000256" key="11">
    <source>
        <dbReference type="ARBA" id="ARBA00022737"/>
    </source>
</evidence>
<dbReference type="GO" id="GO:0005634">
    <property type="term" value="C:nucleus"/>
    <property type="evidence" value="ECO:0007669"/>
    <property type="project" value="UniProtKB-SubCell"/>
</dbReference>
<protein>
    <recommendedName>
        <fullName evidence="19">CCR4-Not complex 3'-5'-exoribonuclease subunit Ccr4</fullName>
        <ecNumber evidence="6">3.1.13.4</ecNumber>
    </recommendedName>
    <alternativeName>
        <fullName evidence="20">Carbon catabolite repressor protein 4</fullName>
    </alternativeName>
    <alternativeName>
        <fullName evidence="21">Cytoplasmic deadenylase</fullName>
    </alternativeName>
    <alternativeName>
        <fullName evidence="22">Glucose-repressible alcohol dehydrogenase transcriptional effector</fullName>
    </alternativeName>
</protein>
<dbReference type="CDD" id="cd09097">
    <property type="entry name" value="Deadenylase_CCR4"/>
    <property type="match status" value="1"/>
</dbReference>
<dbReference type="Pfam" id="PF03372">
    <property type="entry name" value="Exo_endo_phos"/>
    <property type="match status" value="1"/>
</dbReference>
<keyword evidence="17" id="KW-0804">Transcription</keyword>
<dbReference type="AlphaFoldDB" id="A0A3M7HBY0"/>
<feature type="region of interest" description="Disordered" evidence="24">
    <location>
        <begin position="280"/>
        <end position="314"/>
    </location>
</feature>
<comment type="caution">
    <text evidence="26">The sequence shown here is derived from an EMBL/GenBank/DDBJ whole genome shotgun (WGS) entry which is preliminary data.</text>
</comment>
<sequence>MDHHPDESSDARAPTPIASRSRSSRPRGTPSPSNHSVHCRTSLAAIDRAIATINTLPVQKRSLPWGCAGVDRLTCSRSSTRRRLASGSANRRITQTRASARIHLPPSHRPPPSLIWDASREARTPCRGLEAEEVGPAPHSFMKGGGGAHVQEKKTAPARTSSTVNSLDIRAPFLPASDAPLPPLRDHRLVMADGFNRFNTGGPYFYPNTHSAHARTLHARNGSPIPNSRGLFQPTADTPSPNRSPGTASPAHNPYNMFNPGGHRQNHGLLNGAGHTFQTQMGLHKGFGNQGHGHQGHNLGGQHQDHGLGGHASAFGAHQHTISSSALTSTTPHFTPAHLQNGTPDNTSGFGKPPNEHWAEQLREYQKLKMAEHKPHFYARTTPHVSRLPGSSMSTISQRTEVDEHGERRRLQAADGEPEEAGAWDAMDLGGHGLKSLGASIFRHYPHLRKIYFNHNKLTWLPPQIGIMRSLTVLDLSFNDLHDLPPEIGMLTNLKRLLLYENHLEDLPFEIGSLYQLEMLGIEGNPMRHCDYKERLMETGTKELVRFLREHAPCKYAPSYLTSAKLTRVQAPEPPVDREWIRLVDEGDVESERFSVFSWNTLCDRAATQAAYGYTPSGALAWGHRRGVILDELRNRNADILTLQEIDIESYNEYFRPNLATEDYKGIFWPKSRAQTMGEKEAKMVDGCAIFYKNTKYVLLDKQLIIFSREAINRPDMKGEHDVYNRVMPRDHIAVVAFLENRATGSRLIVVNTHLAWEGWYADVKVIQVAILMEQLAKLAETYSKWPPCKDKELFRFSKEDGADADGPPPEPAPSMKYDDGTQIPLLVCGDFNSTNDSGVYDLITQGSLSNSHVDLGTQKYGDFTRNGMNHPFSLKSSYSSVRHWPYTNYTPDFQEVIDYIWYSTNALQVTGLLGEVDQSYMRKVPGFPNWHFPSDHLALWAEFAVKGRKERKQVEADFGNGRRRRGGDDRE</sequence>
<evidence type="ECO:0000256" key="12">
    <source>
        <dbReference type="ARBA" id="ARBA00022801"/>
    </source>
</evidence>
<evidence type="ECO:0000256" key="15">
    <source>
        <dbReference type="ARBA" id="ARBA00022884"/>
    </source>
</evidence>
<dbReference type="EC" id="3.1.13.4" evidence="6"/>
<evidence type="ECO:0000256" key="19">
    <source>
        <dbReference type="ARBA" id="ARBA00023475"/>
    </source>
</evidence>
<evidence type="ECO:0000256" key="3">
    <source>
        <dbReference type="ARBA" id="ARBA00004123"/>
    </source>
</evidence>
<dbReference type="Proteomes" id="UP000281468">
    <property type="component" value="Unassembled WGS sequence"/>
</dbReference>
<dbReference type="SUPFAM" id="SSF56219">
    <property type="entry name" value="DNase I-like"/>
    <property type="match status" value="1"/>
</dbReference>
<evidence type="ECO:0000256" key="18">
    <source>
        <dbReference type="ARBA" id="ARBA00023242"/>
    </source>
</evidence>
<feature type="region of interest" description="Disordered" evidence="24">
    <location>
        <begin position="1"/>
        <end position="38"/>
    </location>
</feature>
<evidence type="ECO:0000256" key="21">
    <source>
        <dbReference type="ARBA" id="ARBA00031469"/>
    </source>
</evidence>
<evidence type="ECO:0000256" key="1">
    <source>
        <dbReference type="ARBA" id="ARBA00001663"/>
    </source>
</evidence>
<dbReference type="InterPro" id="IPR003591">
    <property type="entry name" value="Leu-rich_rpt_typical-subtyp"/>
</dbReference>
<dbReference type="GO" id="GO:0003723">
    <property type="term" value="F:RNA binding"/>
    <property type="evidence" value="ECO:0007669"/>
    <property type="project" value="UniProtKB-KW"/>
</dbReference>
<evidence type="ECO:0000256" key="16">
    <source>
        <dbReference type="ARBA" id="ARBA00023015"/>
    </source>
</evidence>
<feature type="compositionally biased region" description="Basic and acidic residues" evidence="24">
    <location>
        <begin position="1"/>
        <end position="10"/>
    </location>
</feature>
<dbReference type="VEuPathDB" id="FungiDB:BTJ68_00051"/>
<evidence type="ECO:0000313" key="26">
    <source>
        <dbReference type="EMBL" id="RMZ10708.1"/>
    </source>
</evidence>
<organism evidence="26 27">
    <name type="scientific">Hortaea werneckii</name>
    <name type="common">Black yeast</name>
    <name type="synonym">Cladosporium werneckii</name>
    <dbReference type="NCBI Taxonomy" id="91943"/>
    <lineage>
        <taxon>Eukaryota</taxon>
        <taxon>Fungi</taxon>
        <taxon>Dikarya</taxon>
        <taxon>Ascomycota</taxon>
        <taxon>Pezizomycotina</taxon>
        <taxon>Dothideomycetes</taxon>
        <taxon>Dothideomycetidae</taxon>
        <taxon>Mycosphaerellales</taxon>
        <taxon>Teratosphaeriaceae</taxon>
        <taxon>Hortaea</taxon>
    </lineage>
</organism>
<keyword evidence="18" id="KW-0539">Nucleus</keyword>
<feature type="domain" description="Endonuclease/exonuclease/phosphatase" evidence="25">
    <location>
        <begin position="598"/>
        <end position="937"/>
    </location>
</feature>
<evidence type="ECO:0000256" key="5">
    <source>
        <dbReference type="ARBA" id="ARBA00010774"/>
    </source>
</evidence>
<evidence type="ECO:0000313" key="27">
    <source>
        <dbReference type="Proteomes" id="UP000281468"/>
    </source>
</evidence>
<reference evidence="26 27" key="1">
    <citation type="journal article" date="2018" name="BMC Genomics">
        <title>Genomic evidence for intraspecific hybridization in a clonal and extremely halotolerant yeast.</title>
        <authorList>
            <person name="Gostincar C."/>
            <person name="Stajich J.E."/>
            <person name="Zupancic J."/>
            <person name="Zalar P."/>
            <person name="Gunde-Cimerman N."/>
        </authorList>
    </citation>
    <scope>NUCLEOTIDE SEQUENCE [LARGE SCALE GENOMIC DNA]</scope>
    <source>
        <strain evidence="26 27">EXF-171</strain>
    </source>
</reference>
<feature type="compositionally biased region" description="Basic and acidic residues" evidence="24">
    <location>
        <begin position="400"/>
        <end position="412"/>
    </location>
</feature>
<dbReference type="GO" id="GO:0046872">
    <property type="term" value="F:metal ion binding"/>
    <property type="evidence" value="ECO:0007669"/>
    <property type="project" value="UniProtKB-KW"/>
</dbReference>
<keyword evidence="8" id="KW-0433">Leucine-rich repeat</keyword>
<dbReference type="SMART" id="SM00369">
    <property type="entry name" value="LRR_TYP"/>
    <property type="match status" value="3"/>
</dbReference>
<comment type="cofactor">
    <cofactor evidence="2">
        <name>Mg(2+)</name>
        <dbReference type="ChEBI" id="CHEBI:18420"/>
    </cofactor>
</comment>
<comment type="similarity">
    <text evidence="5">Belongs to the CCR4/nocturin family.</text>
</comment>
<name>A0A3M7HBY0_HORWE</name>
<feature type="region of interest" description="Disordered" evidence="24">
    <location>
        <begin position="218"/>
        <end position="266"/>
    </location>
</feature>
<evidence type="ECO:0000256" key="10">
    <source>
        <dbReference type="ARBA" id="ARBA00022723"/>
    </source>
</evidence>
<keyword evidence="14" id="KW-0460">Magnesium</keyword>
<keyword evidence="15" id="KW-0694">RNA-binding</keyword>
<evidence type="ECO:0000259" key="25">
    <source>
        <dbReference type="Pfam" id="PF03372"/>
    </source>
</evidence>
<keyword evidence="10" id="KW-0479">Metal-binding</keyword>
<comment type="function">
    <text evidence="23">Acts as a catalytic component of the CCR4-NOT core complex, which in the nucleus seems to be a general transcription factor, and in the cytoplasm the major mRNA deadenylase involved in mRNA turnover. Ccr4 has 3'-5' RNase activity with a strong preference for polyadenylated substrates and also low exonuclease activity towards single-stranded DNA.</text>
</comment>
<keyword evidence="16" id="KW-0805">Transcription regulation</keyword>
<evidence type="ECO:0000256" key="6">
    <source>
        <dbReference type="ARBA" id="ARBA00012161"/>
    </source>
</evidence>
<comment type="subcellular location">
    <subcellularLocation>
        <location evidence="4">Cytoplasm</location>
    </subcellularLocation>
    <subcellularLocation>
        <location evidence="3">Nucleus</location>
    </subcellularLocation>
</comment>
<dbReference type="InterPro" id="IPR050410">
    <property type="entry name" value="CCR4/nocturin_mRNA_transcr"/>
</dbReference>
<evidence type="ECO:0000256" key="22">
    <source>
        <dbReference type="ARBA" id="ARBA00033317"/>
    </source>
</evidence>